<feature type="domain" description="Formyl transferase C-terminal" evidence="2">
    <location>
        <begin position="192"/>
        <end position="277"/>
    </location>
</feature>
<dbReference type="InterPro" id="IPR036477">
    <property type="entry name" value="Formyl_transf_N_sf"/>
</dbReference>
<proteinExistence type="predicted"/>
<dbReference type="Proteomes" id="UP000177996">
    <property type="component" value="Unassembled WGS sequence"/>
</dbReference>
<evidence type="ECO:0000313" key="4">
    <source>
        <dbReference type="Proteomes" id="UP000177996"/>
    </source>
</evidence>
<comment type="caution">
    <text evidence="3">The sequence shown here is derived from an EMBL/GenBank/DDBJ whole genome shotgun (WGS) entry which is preliminary data.</text>
</comment>
<dbReference type="InterPro" id="IPR005793">
    <property type="entry name" value="Formyl_trans_C"/>
</dbReference>
<feature type="domain" description="Formyl transferase N-terminal" evidence="1">
    <location>
        <begin position="83"/>
        <end position="162"/>
    </location>
</feature>
<dbReference type="EMBL" id="MHLL01000026">
    <property type="protein sequence ID" value="OGZ08799.1"/>
    <property type="molecule type" value="Genomic_DNA"/>
</dbReference>
<dbReference type="PANTHER" id="PTHR11138">
    <property type="entry name" value="METHIONYL-TRNA FORMYLTRANSFERASE"/>
    <property type="match status" value="1"/>
</dbReference>
<sequence length="291" mass="32887">MKRIGLFLMTEKGLEVLRAFVANVGHEHVAFVVSAQDGNVKNDYYKEISSLCKKHNIKFYNRDHKILPASDYAFAISWRWLIKDNSRLITLHDSLLPKYRGFSPLPTALINGEKHVGVTAFLVNEEFDAGEIVGQRKLKIHYPAKIQKVIESISKEYGKLVVEIASKIIAGKKLPGRKQNDKAVTYSLWRDEDDYRINWSKDAPSIERLVDAVGYPYKGASSLLDGHMVRIIEATAEPDVEIEDRAVGKVIFIRNGFPIIVCGSGLLKVTELTDDTGENLLPLKKFRSRFV</sequence>
<dbReference type="Pfam" id="PF02911">
    <property type="entry name" value="Formyl_trans_C"/>
    <property type="match status" value="1"/>
</dbReference>
<protein>
    <recommendedName>
        <fullName evidence="5">Methionyl-tRNA formyltransferase</fullName>
    </recommendedName>
</protein>
<dbReference type="AlphaFoldDB" id="A0A1G2D5C9"/>
<evidence type="ECO:0000259" key="2">
    <source>
        <dbReference type="Pfam" id="PF02911"/>
    </source>
</evidence>
<dbReference type="Pfam" id="PF00551">
    <property type="entry name" value="Formyl_trans_N"/>
    <property type="match status" value="1"/>
</dbReference>
<dbReference type="CDD" id="cd08370">
    <property type="entry name" value="FMT_C_like"/>
    <property type="match status" value="1"/>
</dbReference>
<organism evidence="3 4">
    <name type="scientific">Candidatus Lloydbacteria bacterium RIFCSPHIGHO2_02_FULL_50_13</name>
    <dbReference type="NCBI Taxonomy" id="1798661"/>
    <lineage>
        <taxon>Bacteria</taxon>
        <taxon>Candidatus Lloydiibacteriota</taxon>
    </lineage>
</organism>
<dbReference type="Gene3D" id="3.40.50.12230">
    <property type="match status" value="1"/>
</dbReference>
<dbReference type="InterPro" id="IPR002376">
    <property type="entry name" value="Formyl_transf_N"/>
</dbReference>
<name>A0A1G2D5C9_9BACT</name>
<dbReference type="PANTHER" id="PTHR11138:SF5">
    <property type="entry name" value="METHIONYL-TRNA FORMYLTRANSFERASE, MITOCHONDRIAL"/>
    <property type="match status" value="1"/>
</dbReference>
<dbReference type="SUPFAM" id="SSF50486">
    <property type="entry name" value="FMT C-terminal domain-like"/>
    <property type="match status" value="1"/>
</dbReference>
<evidence type="ECO:0008006" key="5">
    <source>
        <dbReference type="Google" id="ProtNLM"/>
    </source>
</evidence>
<dbReference type="InterPro" id="IPR011034">
    <property type="entry name" value="Formyl_transferase-like_C_sf"/>
</dbReference>
<reference evidence="3 4" key="1">
    <citation type="journal article" date="2016" name="Nat. Commun.">
        <title>Thousands of microbial genomes shed light on interconnected biogeochemical processes in an aquifer system.</title>
        <authorList>
            <person name="Anantharaman K."/>
            <person name="Brown C.T."/>
            <person name="Hug L.A."/>
            <person name="Sharon I."/>
            <person name="Castelle C.J."/>
            <person name="Probst A.J."/>
            <person name="Thomas B.C."/>
            <person name="Singh A."/>
            <person name="Wilkins M.J."/>
            <person name="Karaoz U."/>
            <person name="Brodie E.L."/>
            <person name="Williams K.H."/>
            <person name="Hubbard S.S."/>
            <person name="Banfield J.F."/>
        </authorList>
    </citation>
    <scope>NUCLEOTIDE SEQUENCE [LARGE SCALE GENOMIC DNA]</scope>
</reference>
<dbReference type="GO" id="GO:0005829">
    <property type="term" value="C:cytosol"/>
    <property type="evidence" value="ECO:0007669"/>
    <property type="project" value="TreeGrafter"/>
</dbReference>
<accession>A0A1G2D5C9</accession>
<evidence type="ECO:0000313" key="3">
    <source>
        <dbReference type="EMBL" id="OGZ08799.1"/>
    </source>
</evidence>
<gene>
    <name evidence="3" type="ORF">A3D65_03250</name>
</gene>
<dbReference type="STRING" id="1798661.A3D65_03250"/>
<evidence type="ECO:0000259" key="1">
    <source>
        <dbReference type="Pfam" id="PF00551"/>
    </source>
</evidence>
<dbReference type="GO" id="GO:0004479">
    <property type="term" value="F:methionyl-tRNA formyltransferase activity"/>
    <property type="evidence" value="ECO:0007669"/>
    <property type="project" value="TreeGrafter"/>
</dbReference>
<dbReference type="SUPFAM" id="SSF53328">
    <property type="entry name" value="Formyltransferase"/>
    <property type="match status" value="1"/>
</dbReference>